<evidence type="ECO:0000256" key="9">
    <source>
        <dbReference type="HAMAP-Rule" id="MF_00097"/>
    </source>
</evidence>
<dbReference type="InterPro" id="IPR013785">
    <property type="entry name" value="Aldolase_TIM"/>
</dbReference>
<dbReference type="Pfam" id="PF02581">
    <property type="entry name" value="TMP-TENI"/>
    <property type="match status" value="1"/>
</dbReference>
<evidence type="ECO:0000259" key="12">
    <source>
        <dbReference type="Pfam" id="PF02581"/>
    </source>
</evidence>
<feature type="binding site" evidence="9">
    <location>
        <position position="165"/>
    </location>
    <ligand>
        <name>2-[(2R,5Z)-2-carboxy-4-methylthiazol-5(2H)-ylidene]ethyl phosphate</name>
        <dbReference type="ChEBI" id="CHEBI:62899"/>
    </ligand>
</feature>
<dbReference type="CDD" id="cd00564">
    <property type="entry name" value="TMP_TenI"/>
    <property type="match status" value="1"/>
</dbReference>
<feature type="binding site" evidence="9">
    <location>
        <position position="89"/>
    </location>
    <ligand>
        <name>Mg(2+)</name>
        <dbReference type="ChEBI" id="CHEBI:18420"/>
    </ligand>
</feature>
<evidence type="ECO:0000256" key="2">
    <source>
        <dbReference type="ARBA" id="ARBA00022679"/>
    </source>
</evidence>
<keyword evidence="3 9" id="KW-0479">Metal-binding</keyword>
<dbReference type="Gene3D" id="3.20.20.70">
    <property type="entry name" value="Aldolase class I"/>
    <property type="match status" value="1"/>
</dbReference>
<keyword evidence="5 9" id="KW-0784">Thiamine biosynthesis</keyword>
<feature type="binding site" evidence="9">
    <location>
        <position position="69"/>
    </location>
    <ligand>
        <name>4-amino-2-methyl-5-(diphosphooxymethyl)pyrimidine</name>
        <dbReference type="ChEBI" id="CHEBI:57841"/>
    </ligand>
</feature>
<sequence length="204" mass="21619">MMTYNLHTYFIMGSTNANLAILEEALQAGITLFQLREKGKGAKTGDDLLQFAKACQHLCQQYNVPFIVNDDVPLAIALQADGIHIGQDDAHAATVRKQLPHAILGVSAHNKKEIKQAVLDGADYVGIGPIFTTASKDDAQQPCGIETLQALQEAFPRVPKVAIGGITTDNVQAVRATGVNGVAVISAISAADDVKAAVTSLRNM</sequence>
<comment type="function">
    <text evidence="9">Condenses 4-methyl-5-(beta-hydroxyethyl)thiazole monophosphate (THZ-P) and 2-methyl-4-amino-5-hydroxymethyl pyrimidine pyrophosphate (HMP-PP) to form thiamine monophosphate (TMP).</text>
</comment>
<feature type="binding site" evidence="9">
    <location>
        <begin position="185"/>
        <end position="186"/>
    </location>
    <ligand>
        <name>2-[(2R,5Z)-2-carboxy-4-methylthiazol-5(2H)-ylidene]ethyl phosphate</name>
        <dbReference type="ChEBI" id="CHEBI:62899"/>
    </ligand>
</feature>
<feature type="binding site" evidence="9">
    <location>
        <begin position="133"/>
        <end position="135"/>
    </location>
    <ligand>
        <name>2-[(2R,5Z)-2-carboxy-4-methylthiazol-5(2H)-ylidene]ethyl phosphate</name>
        <dbReference type="ChEBI" id="CHEBI:62899"/>
    </ligand>
</feature>
<dbReference type="HAMAP" id="MF_00097">
    <property type="entry name" value="TMP_synthase"/>
    <property type="match status" value="1"/>
</dbReference>
<proteinExistence type="inferred from homology"/>
<evidence type="ECO:0000256" key="8">
    <source>
        <dbReference type="ARBA" id="ARBA00047883"/>
    </source>
</evidence>
<dbReference type="Proteomes" id="UP000616608">
    <property type="component" value="Unassembled WGS sequence"/>
</dbReference>
<reference evidence="13" key="2">
    <citation type="submission" date="2020-09" db="EMBL/GenBank/DDBJ databases">
        <authorList>
            <person name="Sun Q."/>
            <person name="Zhou Y."/>
        </authorList>
    </citation>
    <scope>NUCLEOTIDE SEQUENCE</scope>
    <source>
        <strain evidence="13">CGMCC 1.15760</strain>
    </source>
</reference>
<accession>A0A917FZT0</accession>
<feature type="binding site" evidence="9">
    <location>
        <position position="107"/>
    </location>
    <ligand>
        <name>4-amino-2-methyl-5-(diphosphooxymethyl)pyrimidine</name>
        <dbReference type="ChEBI" id="CHEBI:57841"/>
    </ligand>
</feature>
<comment type="similarity">
    <text evidence="9 10">Belongs to the thiamine-phosphate synthase family.</text>
</comment>
<organism evidence="13 14">
    <name type="scientific">Lysinibacillus alkalisoli</name>
    <dbReference type="NCBI Taxonomy" id="1911548"/>
    <lineage>
        <taxon>Bacteria</taxon>
        <taxon>Bacillati</taxon>
        <taxon>Bacillota</taxon>
        <taxon>Bacilli</taxon>
        <taxon>Bacillales</taxon>
        <taxon>Bacillaceae</taxon>
        <taxon>Lysinibacillus</taxon>
    </lineage>
</organism>
<dbReference type="InterPro" id="IPR022998">
    <property type="entry name" value="ThiamineP_synth_TenI"/>
</dbReference>
<dbReference type="InterPro" id="IPR034291">
    <property type="entry name" value="TMP_synthase"/>
</dbReference>
<keyword evidence="14" id="KW-1185">Reference proteome</keyword>
<evidence type="ECO:0000256" key="10">
    <source>
        <dbReference type="RuleBase" id="RU003826"/>
    </source>
</evidence>
<dbReference type="InterPro" id="IPR036206">
    <property type="entry name" value="ThiamineP_synth_sf"/>
</dbReference>
<evidence type="ECO:0000256" key="7">
    <source>
        <dbReference type="ARBA" id="ARBA00047851"/>
    </source>
</evidence>
<dbReference type="GO" id="GO:0005737">
    <property type="term" value="C:cytoplasm"/>
    <property type="evidence" value="ECO:0007669"/>
    <property type="project" value="TreeGrafter"/>
</dbReference>
<dbReference type="NCBIfam" id="TIGR00693">
    <property type="entry name" value="thiE"/>
    <property type="match status" value="1"/>
</dbReference>
<feature type="binding site" evidence="9">
    <location>
        <position position="136"/>
    </location>
    <ligand>
        <name>4-amino-2-methyl-5-(diphosphooxymethyl)pyrimidine</name>
        <dbReference type="ChEBI" id="CHEBI:57841"/>
    </ligand>
</feature>
<feature type="binding site" evidence="9">
    <location>
        <position position="70"/>
    </location>
    <ligand>
        <name>Mg(2+)</name>
        <dbReference type="ChEBI" id="CHEBI:18420"/>
    </ligand>
</feature>
<keyword evidence="2 9" id="KW-0808">Transferase</keyword>
<comment type="catalytic activity">
    <reaction evidence="7 9 10">
        <text>2-(2-carboxy-4-methylthiazol-5-yl)ethyl phosphate + 4-amino-2-methyl-5-(diphosphooxymethyl)pyrimidine + 2 H(+) = thiamine phosphate + CO2 + diphosphate</text>
        <dbReference type="Rhea" id="RHEA:47848"/>
        <dbReference type="ChEBI" id="CHEBI:15378"/>
        <dbReference type="ChEBI" id="CHEBI:16526"/>
        <dbReference type="ChEBI" id="CHEBI:33019"/>
        <dbReference type="ChEBI" id="CHEBI:37575"/>
        <dbReference type="ChEBI" id="CHEBI:57841"/>
        <dbReference type="ChEBI" id="CHEBI:62890"/>
        <dbReference type="EC" id="2.5.1.3"/>
    </reaction>
</comment>
<dbReference type="SUPFAM" id="SSF51391">
    <property type="entry name" value="Thiamin phosphate synthase"/>
    <property type="match status" value="1"/>
</dbReference>
<protein>
    <recommendedName>
        <fullName evidence="9">Thiamine-phosphate synthase</fullName>
        <shortName evidence="9">TP synthase</shortName>
        <shortName evidence="9">TPS</shortName>
        <ecNumber evidence="9">2.5.1.3</ecNumber>
    </recommendedName>
    <alternativeName>
        <fullName evidence="9">Thiamine-phosphate pyrophosphorylase</fullName>
        <shortName evidence="9">TMP pyrophosphorylase</shortName>
        <shortName evidence="9">TMP-PPase</shortName>
    </alternativeName>
</protein>
<dbReference type="PANTHER" id="PTHR20857:SF15">
    <property type="entry name" value="THIAMINE-PHOSPHATE SYNTHASE"/>
    <property type="match status" value="1"/>
</dbReference>
<feature type="domain" description="Thiamine phosphate synthase/TenI" evidence="12">
    <location>
        <begin position="9"/>
        <end position="188"/>
    </location>
</feature>
<dbReference type="GO" id="GO:0000287">
    <property type="term" value="F:magnesium ion binding"/>
    <property type="evidence" value="ECO:0007669"/>
    <property type="project" value="UniProtKB-UniRule"/>
</dbReference>
<dbReference type="FunFam" id="3.20.20.70:FF:000096">
    <property type="entry name" value="Thiamine-phosphate synthase"/>
    <property type="match status" value="1"/>
</dbReference>
<comment type="caution">
    <text evidence="13">The sequence shown here is derived from an EMBL/GenBank/DDBJ whole genome shotgun (WGS) entry which is preliminary data.</text>
</comment>
<dbReference type="EC" id="2.5.1.3" evidence="9"/>
<evidence type="ECO:0000256" key="4">
    <source>
        <dbReference type="ARBA" id="ARBA00022842"/>
    </source>
</evidence>
<dbReference type="RefSeq" id="WP_188613636.1">
    <property type="nucleotide sequence ID" value="NZ_BMJT01000002.1"/>
</dbReference>
<name>A0A917FZT0_9BACI</name>
<comment type="catalytic activity">
    <reaction evidence="8 9 10">
        <text>2-[(2R,5Z)-2-carboxy-4-methylthiazol-5(2H)-ylidene]ethyl phosphate + 4-amino-2-methyl-5-(diphosphooxymethyl)pyrimidine + 2 H(+) = thiamine phosphate + CO2 + diphosphate</text>
        <dbReference type="Rhea" id="RHEA:47844"/>
        <dbReference type="ChEBI" id="CHEBI:15378"/>
        <dbReference type="ChEBI" id="CHEBI:16526"/>
        <dbReference type="ChEBI" id="CHEBI:33019"/>
        <dbReference type="ChEBI" id="CHEBI:37575"/>
        <dbReference type="ChEBI" id="CHEBI:57841"/>
        <dbReference type="ChEBI" id="CHEBI:62899"/>
        <dbReference type="EC" id="2.5.1.3"/>
    </reaction>
</comment>
<evidence type="ECO:0000256" key="3">
    <source>
        <dbReference type="ARBA" id="ARBA00022723"/>
    </source>
</evidence>
<dbReference type="GO" id="GO:0009229">
    <property type="term" value="P:thiamine diphosphate biosynthetic process"/>
    <property type="evidence" value="ECO:0007669"/>
    <property type="project" value="UniProtKB-UniRule"/>
</dbReference>
<dbReference type="GO" id="GO:0004789">
    <property type="term" value="F:thiamine-phosphate diphosphorylase activity"/>
    <property type="evidence" value="ECO:0007669"/>
    <property type="project" value="UniProtKB-UniRule"/>
</dbReference>
<comment type="catalytic activity">
    <reaction evidence="6 9 10">
        <text>4-methyl-5-(2-phosphooxyethyl)-thiazole + 4-amino-2-methyl-5-(diphosphooxymethyl)pyrimidine + H(+) = thiamine phosphate + diphosphate</text>
        <dbReference type="Rhea" id="RHEA:22328"/>
        <dbReference type="ChEBI" id="CHEBI:15378"/>
        <dbReference type="ChEBI" id="CHEBI:33019"/>
        <dbReference type="ChEBI" id="CHEBI:37575"/>
        <dbReference type="ChEBI" id="CHEBI:57841"/>
        <dbReference type="ChEBI" id="CHEBI:58296"/>
        <dbReference type="EC" id="2.5.1.3"/>
    </reaction>
</comment>
<evidence type="ECO:0000256" key="5">
    <source>
        <dbReference type="ARBA" id="ARBA00022977"/>
    </source>
</evidence>
<feature type="binding site" evidence="9">
    <location>
        <begin position="34"/>
        <end position="38"/>
    </location>
    <ligand>
        <name>4-amino-2-methyl-5-(diphosphooxymethyl)pyrimidine</name>
        <dbReference type="ChEBI" id="CHEBI:57841"/>
    </ligand>
</feature>
<dbReference type="EMBL" id="BMJT01000002">
    <property type="protein sequence ID" value="GGG15370.1"/>
    <property type="molecule type" value="Genomic_DNA"/>
</dbReference>
<comment type="cofactor">
    <cofactor evidence="9">
        <name>Mg(2+)</name>
        <dbReference type="ChEBI" id="CHEBI:18420"/>
    </cofactor>
    <text evidence="9">Binds 1 Mg(2+) ion per subunit.</text>
</comment>
<evidence type="ECO:0000256" key="6">
    <source>
        <dbReference type="ARBA" id="ARBA00047334"/>
    </source>
</evidence>
<evidence type="ECO:0000313" key="14">
    <source>
        <dbReference type="Proteomes" id="UP000616608"/>
    </source>
</evidence>
<dbReference type="PANTHER" id="PTHR20857">
    <property type="entry name" value="THIAMINE-PHOSPHATE PYROPHOSPHORYLASE"/>
    <property type="match status" value="1"/>
</dbReference>
<gene>
    <name evidence="9 13" type="primary">thiE</name>
    <name evidence="13" type="ORF">GCM10007425_07070</name>
</gene>
<comment type="pathway">
    <text evidence="1 9 11">Cofactor biosynthesis; thiamine diphosphate biosynthesis; thiamine phosphate from 4-amino-2-methyl-5-diphosphomethylpyrimidine and 4-methyl-5-(2-phosphoethyl)-thiazole: step 1/1.</text>
</comment>
<evidence type="ECO:0000256" key="11">
    <source>
        <dbReference type="RuleBase" id="RU004253"/>
    </source>
</evidence>
<keyword evidence="4 9" id="KW-0460">Magnesium</keyword>
<evidence type="ECO:0000313" key="13">
    <source>
        <dbReference type="EMBL" id="GGG15370.1"/>
    </source>
</evidence>
<dbReference type="GO" id="GO:0009228">
    <property type="term" value="P:thiamine biosynthetic process"/>
    <property type="evidence" value="ECO:0007669"/>
    <property type="project" value="UniProtKB-KW"/>
</dbReference>
<dbReference type="AlphaFoldDB" id="A0A917FZT0"/>
<reference evidence="13" key="1">
    <citation type="journal article" date="2014" name="Int. J. Syst. Evol. Microbiol.">
        <title>Complete genome sequence of Corynebacterium casei LMG S-19264T (=DSM 44701T), isolated from a smear-ripened cheese.</title>
        <authorList>
            <consortium name="US DOE Joint Genome Institute (JGI-PGF)"/>
            <person name="Walter F."/>
            <person name="Albersmeier A."/>
            <person name="Kalinowski J."/>
            <person name="Ruckert C."/>
        </authorList>
    </citation>
    <scope>NUCLEOTIDE SEQUENCE</scope>
    <source>
        <strain evidence="13">CGMCC 1.15760</strain>
    </source>
</reference>
<evidence type="ECO:0000256" key="1">
    <source>
        <dbReference type="ARBA" id="ARBA00005165"/>
    </source>
</evidence>